<dbReference type="Pfam" id="PF04107">
    <property type="entry name" value="GCS2"/>
    <property type="match status" value="1"/>
</dbReference>
<keyword evidence="2 5" id="KW-0547">Nucleotide-binding</keyword>
<dbReference type="InterPro" id="IPR050141">
    <property type="entry name" value="GCL_type2/YbdK_subfam"/>
</dbReference>
<evidence type="ECO:0000256" key="5">
    <source>
        <dbReference type="HAMAP-Rule" id="MF_01609"/>
    </source>
</evidence>
<evidence type="ECO:0000256" key="2">
    <source>
        <dbReference type="ARBA" id="ARBA00022741"/>
    </source>
</evidence>
<proteinExistence type="inferred from homology"/>
<name>A0A4V5N2B4_9ACTN</name>
<dbReference type="EMBL" id="SUMC01000023">
    <property type="protein sequence ID" value="TKA09259.1"/>
    <property type="molecule type" value="Genomic_DNA"/>
</dbReference>
<dbReference type="RefSeq" id="WP_136725866.1">
    <property type="nucleotide sequence ID" value="NZ_SUMC01000023.1"/>
</dbReference>
<keyword evidence="1 5" id="KW-0436">Ligase</keyword>
<comment type="function">
    <text evidence="5">ATP-dependent carboxylate-amine ligase which exhibits weak glutamate--cysteine ligase activity.</text>
</comment>
<dbReference type="OrthoDB" id="9803842at2"/>
<accession>A0A4V5N2B4</accession>
<dbReference type="EC" id="6.3.2.2" evidence="5"/>
<gene>
    <name evidence="6" type="ORF">FCI23_23195</name>
</gene>
<keyword evidence="7" id="KW-1185">Reference proteome</keyword>
<dbReference type="InterPro" id="IPR011793">
    <property type="entry name" value="YbdK"/>
</dbReference>
<comment type="catalytic activity">
    <reaction evidence="4 5">
        <text>L-cysteine + L-glutamate + ATP = gamma-L-glutamyl-L-cysteine + ADP + phosphate + H(+)</text>
        <dbReference type="Rhea" id="RHEA:13285"/>
        <dbReference type="ChEBI" id="CHEBI:15378"/>
        <dbReference type="ChEBI" id="CHEBI:29985"/>
        <dbReference type="ChEBI" id="CHEBI:30616"/>
        <dbReference type="ChEBI" id="CHEBI:35235"/>
        <dbReference type="ChEBI" id="CHEBI:43474"/>
        <dbReference type="ChEBI" id="CHEBI:58173"/>
        <dbReference type="ChEBI" id="CHEBI:456216"/>
        <dbReference type="EC" id="6.3.2.2"/>
    </reaction>
</comment>
<dbReference type="GO" id="GO:0005524">
    <property type="term" value="F:ATP binding"/>
    <property type="evidence" value="ECO:0007669"/>
    <property type="project" value="UniProtKB-KW"/>
</dbReference>
<evidence type="ECO:0000256" key="3">
    <source>
        <dbReference type="ARBA" id="ARBA00022840"/>
    </source>
</evidence>
<dbReference type="SUPFAM" id="SSF55931">
    <property type="entry name" value="Glutamine synthetase/guanido kinase"/>
    <property type="match status" value="1"/>
</dbReference>
<dbReference type="Proteomes" id="UP000305778">
    <property type="component" value="Unassembled WGS sequence"/>
</dbReference>
<dbReference type="GO" id="GO:0042398">
    <property type="term" value="P:modified amino acid biosynthetic process"/>
    <property type="evidence" value="ECO:0007669"/>
    <property type="project" value="InterPro"/>
</dbReference>
<comment type="similarity">
    <text evidence="5">Belongs to the glutamate--cysteine ligase type 2 family. YbdK subfamily.</text>
</comment>
<dbReference type="NCBIfam" id="TIGR02050">
    <property type="entry name" value="gshA_cyan_rel"/>
    <property type="match status" value="1"/>
</dbReference>
<dbReference type="InterPro" id="IPR006336">
    <property type="entry name" value="GCS2"/>
</dbReference>
<evidence type="ECO:0000256" key="1">
    <source>
        <dbReference type="ARBA" id="ARBA00022598"/>
    </source>
</evidence>
<dbReference type="PANTHER" id="PTHR36510">
    <property type="entry name" value="GLUTAMATE--CYSTEINE LIGASE 2-RELATED"/>
    <property type="match status" value="1"/>
</dbReference>
<dbReference type="HAMAP" id="MF_01609">
    <property type="entry name" value="Glu_cys_ligase_2"/>
    <property type="match status" value="1"/>
</dbReference>
<dbReference type="GO" id="GO:0004357">
    <property type="term" value="F:glutamate-cysteine ligase activity"/>
    <property type="evidence" value="ECO:0007669"/>
    <property type="project" value="UniProtKB-EC"/>
</dbReference>
<evidence type="ECO:0000313" key="7">
    <source>
        <dbReference type="Proteomes" id="UP000305778"/>
    </source>
</evidence>
<dbReference type="PANTHER" id="PTHR36510:SF1">
    <property type="entry name" value="GLUTAMATE--CYSTEINE LIGASE 2-RELATED"/>
    <property type="match status" value="1"/>
</dbReference>
<dbReference type="AlphaFoldDB" id="A0A4V5N2B4"/>
<comment type="caution">
    <text evidence="6">The sequence shown here is derived from an EMBL/GenBank/DDBJ whole genome shotgun (WGS) entry which is preliminary data.</text>
</comment>
<evidence type="ECO:0000313" key="6">
    <source>
        <dbReference type="EMBL" id="TKA09259.1"/>
    </source>
</evidence>
<evidence type="ECO:0000256" key="4">
    <source>
        <dbReference type="ARBA" id="ARBA00048819"/>
    </source>
</evidence>
<sequence>MVTLGVEEEYLLLDAETALPVPKAPQILAAAGLNPMLSCDEVQNELLQAQVEVATPVCAELDEVEDHVRRFRLALAAAADGADCRVAAAGAAPVAGRRPVPVTDKPRYRMMLADAAHLVEEQLICGMHIHVAIPDRAAGVLALGRIRPWLPVLVAMGANSPLWEGGDTGFASWRTVVFGRWPVSGPPPGFRDAADYEARVRALLATGVIRDRGQLYWQARLSERYPTLEVRALDVQLSAGTAVMFAGIVRALVVTALRESGGAAPFVSPEQEMVHAAGWHAARHGLNDVLVDPHSGRPRPAREVVESLLEHLTPALDEAGDTVRVTSSVHRLLDQGTGAALQREAMSRGGLDSVVELIAPLPKPGP</sequence>
<dbReference type="Gene3D" id="3.30.590.20">
    <property type="match status" value="1"/>
</dbReference>
<keyword evidence="3 5" id="KW-0067">ATP-binding</keyword>
<protein>
    <recommendedName>
        <fullName evidence="5">Putative glutamate--cysteine ligase 2</fullName>
        <ecNumber evidence="5">6.3.2.2</ecNumber>
    </recommendedName>
    <alternativeName>
        <fullName evidence="5">Gamma-glutamylcysteine synthetase 2</fullName>
        <shortName evidence="5">GCS 2</shortName>
        <shortName evidence="5">Gamma-GCS 2</shortName>
    </alternativeName>
</protein>
<dbReference type="InterPro" id="IPR014746">
    <property type="entry name" value="Gln_synth/guanido_kin_cat_dom"/>
</dbReference>
<reference evidence="6 7" key="1">
    <citation type="submission" date="2019-04" db="EMBL/GenBank/DDBJ databases">
        <title>Streptomyces oryziradicis sp. nov., a novel actinomycete isolated from rhizosphere soil of rice (Oryza sativa L.).</title>
        <authorList>
            <person name="Li C."/>
        </authorList>
    </citation>
    <scope>NUCLEOTIDE SEQUENCE [LARGE SCALE GENOMIC DNA]</scope>
    <source>
        <strain evidence="6 7">NEAU-C40</strain>
    </source>
</reference>
<dbReference type="NCBIfam" id="NF010041">
    <property type="entry name" value="PRK13517.1-1"/>
    <property type="match status" value="1"/>
</dbReference>
<organism evidence="6 7">
    <name type="scientific">Actinacidiphila oryziradicis</name>
    <dbReference type="NCBI Taxonomy" id="2571141"/>
    <lineage>
        <taxon>Bacteria</taxon>
        <taxon>Bacillati</taxon>
        <taxon>Actinomycetota</taxon>
        <taxon>Actinomycetes</taxon>
        <taxon>Kitasatosporales</taxon>
        <taxon>Streptomycetaceae</taxon>
        <taxon>Actinacidiphila</taxon>
    </lineage>
</organism>